<dbReference type="EMBL" id="CAJVPL010004804">
    <property type="protein sequence ID" value="CAG8651485.1"/>
    <property type="molecule type" value="Genomic_DNA"/>
</dbReference>
<evidence type="ECO:0000313" key="1">
    <source>
        <dbReference type="EMBL" id="CAG8651485.1"/>
    </source>
</evidence>
<name>A0A9N9DY30_9GLOM</name>
<dbReference type="AlphaFoldDB" id="A0A9N9DY30"/>
<accession>A0A9N9DY30</accession>
<keyword evidence="2" id="KW-1185">Reference proteome</keyword>
<feature type="non-terminal residue" evidence="1">
    <location>
        <position position="1"/>
    </location>
</feature>
<comment type="caution">
    <text evidence="1">The sequence shown here is derived from an EMBL/GenBank/DDBJ whole genome shotgun (WGS) entry which is preliminary data.</text>
</comment>
<protein>
    <submittedName>
        <fullName evidence="1">10886_t:CDS:1</fullName>
    </submittedName>
</protein>
<dbReference type="Proteomes" id="UP000789831">
    <property type="component" value="Unassembled WGS sequence"/>
</dbReference>
<organism evidence="1 2">
    <name type="scientific">Ambispora gerdemannii</name>
    <dbReference type="NCBI Taxonomy" id="144530"/>
    <lineage>
        <taxon>Eukaryota</taxon>
        <taxon>Fungi</taxon>
        <taxon>Fungi incertae sedis</taxon>
        <taxon>Mucoromycota</taxon>
        <taxon>Glomeromycotina</taxon>
        <taxon>Glomeromycetes</taxon>
        <taxon>Archaeosporales</taxon>
        <taxon>Ambisporaceae</taxon>
        <taxon>Ambispora</taxon>
    </lineage>
</organism>
<sequence>AMQINEPPSLTYNLPQELIKIDEPPSLTIEILTAIYNDQDFTNNFMTDIYNQQDFTTAIHNQQGYTNNFTPAIANQNYTTNDLAQNSIDMFNQTGFFTENNESCNINNDNISSTLNSLITNTPITPPASQSQSTSFSQLFMTKYDLCQF</sequence>
<evidence type="ECO:0000313" key="2">
    <source>
        <dbReference type="Proteomes" id="UP000789831"/>
    </source>
</evidence>
<proteinExistence type="predicted"/>
<gene>
    <name evidence="1" type="ORF">AGERDE_LOCUS11422</name>
</gene>
<reference evidence="1" key="1">
    <citation type="submission" date="2021-06" db="EMBL/GenBank/DDBJ databases">
        <authorList>
            <person name="Kallberg Y."/>
            <person name="Tangrot J."/>
            <person name="Rosling A."/>
        </authorList>
    </citation>
    <scope>NUCLEOTIDE SEQUENCE</scope>
    <source>
        <strain evidence="1">MT106</strain>
    </source>
</reference>